<comment type="caution">
    <text evidence="1">The sequence shown here is derived from an EMBL/GenBank/DDBJ whole genome shotgun (WGS) entry which is preliminary data.</text>
</comment>
<name>A0AAV2BMI8_9ARAC</name>
<sequence length="85" mass="9855">MLMLCNFSENNMYLQSDGIYLCFPALPNGIFLHTFQEQSSKYLPSLNESKTAGDYKVTTIEEKNFPCINLIIRILEVQRIHFFTA</sequence>
<organism evidence="1 2">
    <name type="scientific">Larinioides sclopetarius</name>
    <dbReference type="NCBI Taxonomy" id="280406"/>
    <lineage>
        <taxon>Eukaryota</taxon>
        <taxon>Metazoa</taxon>
        <taxon>Ecdysozoa</taxon>
        <taxon>Arthropoda</taxon>
        <taxon>Chelicerata</taxon>
        <taxon>Arachnida</taxon>
        <taxon>Araneae</taxon>
        <taxon>Araneomorphae</taxon>
        <taxon>Entelegynae</taxon>
        <taxon>Araneoidea</taxon>
        <taxon>Araneidae</taxon>
        <taxon>Larinioides</taxon>
    </lineage>
</organism>
<reference evidence="1 2" key="1">
    <citation type="submission" date="2024-04" db="EMBL/GenBank/DDBJ databases">
        <authorList>
            <person name="Rising A."/>
            <person name="Reimegard J."/>
            <person name="Sonavane S."/>
            <person name="Akerstrom W."/>
            <person name="Nylinder S."/>
            <person name="Hedman E."/>
            <person name="Kallberg Y."/>
        </authorList>
    </citation>
    <scope>NUCLEOTIDE SEQUENCE [LARGE SCALE GENOMIC DNA]</scope>
</reference>
<evidence type="ECO:0000313" key="1">
    <source>
        <dbReference type="EMBL" id="CAL1297137.1"/>
    </source>
</evidence>
<dbReference type="Proteomes" id="UP001497382">
    <property type="component" value="Unassembled WGS sequence"/>
</dbReference>
<protein>
    <submittedName>
        <fullName evidence="1">Uncharacterized protein</fullName>
    </submittedName>
</protein>
<dbReference type="SUPFAM" id="SSF52799">
    <property type="entry name" value="(Phosphotyrosine protein) phosphatases II"/>
    <property type="match status" value="1"/>
</dbReference>
<gene>
    <name evidence="1" type="ORF">LARSCL_LOCUS20118</name>
</gene>
<dbReference type="AlphaFoldDB" id="A0AAV2BMI8"/>
<dbReference type="EMBL" id="CAXIEN010000415">
    <property type="protein sequence ID" value="CAL1297137.1"/>
    <property type="molecule type" value="Genomic_DNA"/>
</dbReference>
<evidence type="ECO:0000313" key="2">
    <source>
        <dbReference type="Proteomes" id="UP001497382"/>
    </source>
</evidence>
<keyword evidence="2" id="KW-1185">Reference proteome</keyword>
<accession>A0AAV2BMI8</accession>
<dbReference type="InterPro" id="IPR029021">
    <property type="entry name" value="Prot-tyrosine_phosphatase-like"/>
</dbReference>
<proteinExistence type="predicted"/>